<feature type="domain" description="Cyclin-like" evidence="3">
    <location>
        <begin position="115"/>
        <end position="199"/>
    </location>
</feature>
<evidence type="ECO:0000259" key="3">
    <source>
        <dbReference type="SMART" id="SM00385"/>
    </source>
</evidence>
<accession>A0A3M7PNY0</accession>
<comment type="similarity">
    <text evidence="2">Belongs to the cyclin family.</text>
</comment>
<proteinExistence type="inferred from homology"/>
<dbReference type="EMBL" id="REGN01009612">
    <property type="protein sequence ID" value="RNA00793.1"/>
    <property type="molecule type" value="Genomic_DNA"/>
</dbReference>
<dbReference type="SMART" id="SM01332">
    <property type="entry name" value="Cyclin_C"/>
    <property type="match status" value="1"/>
</dbReference>
<dbReference type="Proteomes" id="UP000276133">
    <property type="component" value="Unassembled WGS sequence"/>
</dbReference>
<evidence type="ECO:0000259" key="4">
    <source>
        <dbReference type="SMART" id="SM01332"/>
    </source>
</evidence>
<dbReference type="GO" id="GO:0016538">
    <property type="term" value="F:cyclin-dependent protein serine/threonine kinase regulator activity"/>
    <property type="evidence" value="ECO:0007669"/>
    <property type="project" value="InterPro"/>
</dbReference>
<protein>
    <submittedName>
        <fullName evidence="5">G2 mitotic-specific cyclin-B2</fullName>
    </submittedName>
</protein>
<sequence length="336" mass="39064">MFSFKQNGSNRAILNDIANKINNSGIQHGHIKPEDNENSIVKPLVPKTDINQNEMEIYKPLSKSPRDIDDAFFVTEYVTDIMGYLFHQEDLYPISCKFLDQASDKIKEARSRLVNCLVKAQIKFDLSQEVLFLMVQIMDRYLDLVPLENVDLVLLSACSFFIASKFDSRIGINLSIVNKMATSTYTRSDIRQMEVNILNKLGFSLSKPISLNFLRRFSIVSGVPNEEHILAKYFLELSLLDFEFSVMKPSYVAASALCLTFRLFKRFEWSIRLEYESKYKMVDLRHGMQKLAQLVVKVNRTESEFQETYKKFKNARYFHLSTCRELQGFEIREISN</sequence>
<dbReference type="Pfam" id="PF00134">
    <property type="entry name" value="Cyclin_N"/>
    <property type="match status" value="1"/>
</dbReference>
<feature type="domain" description="Cyclin-like" evidence="3">
    <location>
        <begin position="212"/>
        <end position="293"/>
    </location>
</feature>
<evidence type="ECO:0000256" key="2">
    <source>
        <dbReference type="RuleBase" id="RU000383"/>
    </source>
</evidence>
<feature type="non-terminal residue" evidence="5">
    <location>
        <position position="336"/>
    </location>
</feature>
<comment type="caution">
    <text evidence="5">The sequence shown here is derived from an EMBL/GenBank/DDBJ whole genome shotgun (WGS) entry which is preliminary data.</text>
</comment>
<dbReference type="SUPFAM" id="SSF47954">
    <property type="entry name" value="Cyclin-like"/>
    <property type="match status" value="2"/>
</dbReference>
<dbReference type="SMART" id="SM00385">
    <property type="entry name" value="CYCLIN"/>
    <property type="match status" value="2"/>
</dbReference>
<keyword evidence="6" id="KW-1185">Reference proteome</keyword>
<name>A0A3M7PNY0_BRAPC</name>
<dbReference type="InterPro" id="IPR004367">
    <property type="entry name" value="Cyclin_C-dom"/>
</dbReference>
<reference evidence="5 6" key="1">
    <citation type="journal article" date="2018" name="Sci. Rep.">
        <title>Genomic signatures of local adaptation to the degree of environmental predictability in rotifers.</title>
        <authorList>
            <person name="Franch-Gras L."/>
            <person name="Hahn C."/>
            <person name="Garcia-Roger E.M."/>
            <person name="Carmona M.J."/>
            <person name="Serra M."/>
            <person name="Gomez A."/>
        </authorList>
    </citation>
    <scope>NUCLEOTIDE SEQUENCE [LARGE SCALE GENOMIC DNA]</scope>
    <source>
        <strain evidence="5">HYR1</strain>
    </source>
</reference>
<gene>
    <name evidence="5" type="ORF">BpHYR1_050065</name>
</gene>
<dbReference type="Gene3D" id="1.10.472.10">
    <property type="entry name" value="Cyclin-like"/>
    <property type="match status" value="2"/>
</dbReference>
<dbReference type="GO" id="GO:0044772">
    <property type="term" value="P:mitotic cell cycle phase transition"/>
    <property type="evidence" value="ECO:0007669"/>
    <property type="project" value="InterPro"/>
</dbReference>
<dbReference type="InterPro" id="IPR036915">
    <property type="entry name" value="Cyclin-like_sf"/>
</dbReference>
<organism evidence="5 6">
    <name type="scientific">Brachionus plicatilis</name>
    <name type="common">Marine rotifer</name>
    <name type="synonym">Brachionus muelleri</name>
    <dbReference type="NCBI Taxonomy" id="10195"/>
    <lineage>
        <taxon>Eukaryota</taxon>
        <taxon>Metazoa</taxon>
        <taxon>Spiralia</taxon>
        <taxon>Gnathifera</taxon>
        <taxon>Rotifera</taxon>
        <taxon>Eurotatoria</taxon>
        <taxon>Monogononta</taxon>
        <taxon>Pseudotrocha</taxon>
        <taxon>Ploima</taxon>
        <taxon>Brachionidae</taxon>
        <taxon>Brachionus</taxon>
    </lineage>
</organism>
<evidence type="ECO:0000313" key="6">
    <source>
        <dbReference type="Proteomes" id="UP000276133"/>
    </source>
</evidence>
<dbReference type="InterPro" id="IPR013763">
    <property type="entry name" value="Cyclin-like_dom"/>
</dbReference>
<dbReference type="AlphaFoldDB" id="A0A3M7PNY0"/>
<evidence type="ECO:0000313" key="5">
    <source>
        <dbReference type="EMBL" id="RNA00793.1"/>
    </source>
</evidence>
<dbReference type="OrthoDB" id="5590282at2759"/>
<dbReference type="Pfam" id="PF02984">
    <property type="entry name" value="Cyclin_C"/>
    <property type="match status" value="1"/>
</dbReference>
<dbReference type="InterPro" id="IPR039361">
    <property type="entry name" value="Cyclin"/>
</dbReference>
<keyword evidence="1 2" id="KW-0195">Cyclin</keyword>
<dbReference type="GO" id="GO:0051301">
    <property type="term" value="P:cell division"/>
    <property type="evidence" value="ECO:0007669"/>
    <property type="project" value="UniProtKB-KW"/>
</dbReference>
<dbReference type="PANTHER" id="PTHR10177">
    <property type="entry name" value="CYCLINS"/>
    <property type="match status" value="1"/>
</dbReference>
<evidence type="ECO:0000256" key="1">
    <source>
        <dbReference type="ARBA" id="ARBA00023127"/>
    </source>
</evidence>
<feature type="domain" description="Cyclin C-terminal" evidence="4">
    <location>
        <begin position="208"/>
        <end position="326"/>
    </location>
</feature>
<dbReference type="InterPro" id="IPR006671">
    <property type="entry name" value="Cyclin_N"/>
</dbReference>
<dbReference type="STRING" id="10195.A0A3M7PNY0"/>